<dbReference type="PANTHER" id="PTHR48081:SF8">
    <property type="entry name" value="ALPHA_BETA HYDROLASE FOLD-3 DOMAIN-CONTAINING PROTEIN-RELATED"/>
    <property type="match status" value="1"/>
</dbReference>
<keyword evidence="4" id="KW-1185">Reference proteome</keyword>
<dbReference type="InterPro" id="IPR013094">
    <property type="entry name" value="AB_hydrolase_3"/>
</dbReference>
<accession>A0A9P9J1Y9</accession>
<keyword evidence="1 3" id="KW-0378">Hydrolase</keyword>
<dbReference type="SUPFAM" id="SSF53474">
    <property type="entry name" value="alpha/beta-Hydrolases"/>
    <property type="match status" value="1"/>
</dbReference>
<proteinExistence type="predicted"/>
<dbReference type="OrthoDB" id="408631at2759"/>
<feature type="domain" description="Alpha/beta hydrolase fold-3" evidence="2">
    <location>
        <begin position="88"/>
        <end position="294"/>
    </location>
</feature>
<dbReference type="Gene3D" id="3.40.50.1820">
    <property type="entry name" value="alpha/beta hydrolase"/>
    <property type="match status" value="1"/>
</dbReference>
<dbReference type="InterPro" id="IPR050300">
    <property type="entry name" value="GDXG_lipolytic_enzyme"/>
</dbReference>
<evidence type="ECO:0000259" key="2">
    <source>
        <dbReference type="Pfam" id="PF07859"/>
    </source>
</evidence>
<protein>
    <submittedName>
        <fullName evidence="3">Alpha/Beta hydrolase protein</fullName>
    </submittedName>
</protein>
<evidence type="ECO:0000256" key="1">
    <source>
        <dbReference type="ARBA" id="ARBA00022801"/>
    </source>
</evidence>
<dbReference type="InterPro" id="IPR029058">
    <property type="entry name" value="AB_hydrolase_fold"/>
</dbReference>
<dbReference type="AlphaFoldDB" id="A0A9P9J1Y9"/>
<dbReference type="GO" id="GO:0016787">
    <property type="term" value="F:hydrolase activity"/>
    <property type="evidence" value="ECO:0007669"/>
    <property type="project" value="UniProtKB-KW"/>
</dbReference>
<gene>
    <name evidence="3" type="ORF">B0J13DRAFT_623379</name>
</gene>
<sequence>MSLRYDPEWFALAGPKLETQSEVLPIHDIATRRSRYAQLFVRSTYAPPADINIDTFKTPASDGHEVVVYRVSKKTETETAYSSRTPAVLHIHGGGFISVHAKDVLPSLVPYVRESGIPIFSVDYRWAPENPFPTPVEDCWSGLLFLHSRSEELGIDVSRIAVMGESAGGGLAAGLALLARDRNLSPALAKQILIYPMLDDRTITDRSGGLAVFSINDVITGWAAYIGEAMGTDNVSPIAAPARVGHVAGLPSLYLDVGQLDLFLGEDVAYARKFLEAHIQTELHVYPGVIHAFQRWAPTSQVVKQVFVNRLRAITTIEAPEG</sequence>
<dbReference type="EMBL" id="JAGMUU010000011">
    <property type="protein sequence ID" value="KAH7142781.1"/>
    <property type="molecule type" value="Genomic_DNA"/>
</dbReference>
<name>A0A9P9J1Y9_9HYPO</name>
<comment type="caution">
    <text evidence="3">The sequence shown here is derived from an EMBL/GenBank/DDBJ whole genome shotgun (WGS) entry which is preliminary data.</text>
</comment>
<dbReference type="PANTHER" id="PTHR48081">
    <property type="entry name" value="AB HYDROLASE SUPERFAMILY PROTEIN C4A8.06C"/>
    <property type="match status" value="1"/>
</dbReference>
<evidence type="ECO:0000313" key="3">
    <source>
        <dbReference type="EMBL" id="KAH7142781.1"/>
    </source>
</evidence>
<dbReference type="Proteomes" id="UP000717696">
    <property type="component" value="Unassembled WGS sequence"/>
</dbReference>
<organism evidence="3 4">
    <name type="scientific">Dactylonectria estremocensis</name>
    <dbReference type="NCBI Taxonomy" id="1079267"/>
    <lineage>
        <taxon>Eukaryota</taxon>
        <taxon>Fungi</taxon>
        <taxon>Dikarya</taxon>
        <taxon>Ascomycota</taxon>
        <taxon>Pezizomycotina</taxon>
        <taxon>Sordariomycetes</taxon>
        <taxon>Hypocreomycetidae</taxon>
        <taxon>Hypocreales</taxon>
        <taxon>Nectriaceae</taxon>
        <taxon>Dactylonectria</taxon>
    </lineage>
</organism>
<dbReference type="Pfam" id="PF07859">
    <property type="entry name" value="Abhydrolase_3"/>
    <property type="match status" value="1"/>
</dbReference>
<evidence type="ECO:0000313" key="4">
    <source>
        <dbReference type="Proteomes" id="UP000717696"/>
    </source>
</evidence>
<reference evidence="3" key="1">
    <citation type="journal article" date="2021" name="Nat. Commun.">
        <title>Genetic determinants of endophytism in the Arabidopsis root mycobiome.</title>
        <authorList>
            <person name="Mesny F."/>
            <person name="Miyauchi S."/>
            <person name="Thiergart T."/>
            <person name="Pickel B."/>
            <person name="Atanasova L."/>
            <person name="Karlsson M."/>
            <person name="Huettel B."/>
            <person name="Barry K.W."/>
            <person name="Haridas S."/>
            <person name="Chen C."/>
            <person name="Bauer D."/>
            <person name="Andreopoulos W."/>
            <person name="Pangilinan J."/>
            <person name="LaButti K."/>
            <person name="Riley R."/>
            <person name="Lipzen A."/>
            <person name="Clum A."/>
            <person name="Drula E."/>
            <person name="Henrissat B."/>
            <person name="Kohler A."/>
            <person name="Grigoriev I.V."/>
            <person name="Martin F.M."/>
            <person name="Hacquard S."/>
        </authorList>
    </citation>
    <scope>NUCLEOTIDE SEQUENCE</scope>
    <source>
        <strain evidence="3">MPI-CAGE-AT-0021</strain>
    </source>
</reference>